<evidence type="ECO:0000313" key="5">
    <source>
        <dbReference type="EMBL" id="CAI9114701.1"/>
    </source>
</evidence>
<comment type="similarity">
    <text evidence="1">Belongs to the small GTPase superfamily. Rab family.</text>
</comment>
<dbReference type="NCBIfam" id="TIGR00231">
    <property type="entry name" value="small_GTP"/>
    <property type="match status" value="1"/>
</dbReference>
<keyword evidence="4" id="KW-0449">Lipoprotein</keyword>
<keyword evidence="2" id="KW-0547">Nucleotide-binding</keyword>
<dbReference type="PANTHER" id="PTHR47980">
    <property type="entry name" value="LD44762P"/>
    <property type="match status" value="1"/>
</dbReference>
<dbReference type="GO" id="GO:0003924">
    <property type="term" value="F:GTPase activity"/>
    <property type="evidence" value="ECO:0007669"/>
    <property type="project" value="InterPro"/>
</dbReference>
<dbReference type="EMBL" id="OX459125">
    <property type="protein sequence ID" value="CAI9114701.1"/>
    <property type="molecule type" value="Genomic_DNA"/>
</dbReference>
<dbReference type="AlphaFoldDB" id="A0AAV1E3J2"/>
<gene>
    <name evidence="5" type="ORF">OLC1_LOCUS21372</name>
</gene>
<dbReference type="InterPro" id="IPR027417">
    <property type="entry name" value="P-loop_NTPase"/>
</dbReference>
<dbReference type="PROSITE" id="PS51421">
    <property type="entry name" value="RAS"/>
    <property type="match status" value="1"/>
</dbReference>
<dbReference type="InterPro" id="IPR050305">
    <property type="entry name" value="Small_GTPase_Rab"/>
</dbReference>
<dbReference type="FunFam" id="3.40.50.300:FF:001447">
    <property type="entry name" value="Ras-related protein Rab-1B"/>
    <property type="match status" value="1"/>
</dbReference>
<dbReference type="SMART" id="SM00174">
    <property type="entry name" value="RHO"/>
    <property type="match status" value="1"/>
</dbReference>
<protein>
    <submittedName>
        <fullName evidence="5">OLC1v1015480C1</fullName>
    </submittedName>
</protein>
<dbReference type="Proteomes" id="UP001161247">
    <property type="component" value="Chromosome 8"/>
</dbReference>
<evidence type="ECO:0000256" key="4">
    <source>
        <dbReference type="ARBA" id="ARBA00023288"/>
    </source>
</evidence>
<name>A0AAV1E3J2_OLDCO</name>
<keyword evidence="6" id="KW-1185">Reference proteome</keyword>
<evidence type="ECO:0000256" key="1">
    <source>
        <dbReference type="ARBA" id="ARBA00006270"/>
    </source>
</evidence>
<dbReference type="PRINTS" id="PR00449">
    <property type="entry name" value="RASTRNSFRMNG"/>
</dbReference>
<evidence type="ECO:0000313" key="6">
    <source>
        <dbReference type="Proteomes" id="UP001161247"/>
    </source>
</evidence>
<reference evidence="5" key="1">
    <citation type="submission" date="2023-03" db="EMBL/GenBank/DDBJ databases">
        <authorList>
            <person name="Julca I."/>
        </authorList>
    </citation>
    <scope>NUCLEOTIDE SEQUENCE</scope>
</reference>
<organism evidence="5 6">
    <name type="scientific">Oldenlandia corymbosa var. corymbosa</name>
    <dbReference type="NCBI Taxonomy" id="529605"/>
    <lineage>
        <taxon>Eukaryota</taxon>
        <taxon>Viridiplantae</taxon>
        <taxon>Streptophyta</taxon>
        <taxon>Embryophyta</taxon>
        <taxon>Tracheophyta</taxon>
        <taxon>Spermatophyta</taxon>
        <taxon>Magnoliopsida</taxon>
        <taxon>eudicotyledons</taxon>
        <taxon>Gunneridae</taxon>
        <taxon>Pentapetalae</taxon>
        <taxon>asterids</taxon>
        <taxon>lamiids</taxon>
        <taxon>Gentianales</taxon>
        <taxon>Rubiaceae</taxon>
        <taxon>Rubioideae</taxon>
        <taxon>Spermacoceae</taxon>
        <taxon>Hedyotis-Oldenlandia complex</taxon>
        <taxon>Oldenlandia</taxon>
    </lineage>
</organism>
<dbReference type="PROSITE" id="PS51419">
    <property type="entry name" value="RAB"/>
    <property type="match status" value="1"/>
</dbReference>
<proteinExistence type="inferred from homology"/>
<dbReference type="Gene3D" id="3.40.50.300">
    <property type="entry name" value="P-loop containing nucleotide triphosphate hydrolases"/>
    <property type="match status" value="1"/>
</dbReference>
<evidence type="ECO:0000256" key="3">
    <source>
        <dbReference type="ARBA" id="ARBA00023134"/>
    </source>
</evidence>
<dbReference type="SUPFAM" id="SSF52540">
    <property type="entry name" value="P-loop containing nucleoside triphosphate hydrolases"/>
    <property type="match status" value="1"/>
</dbReference>
<dbReference type="Pfam" id="PF00071">
    <property type="entry name" value="Ras"/>
    <property type="match status" value="1"/>
</dbReference>
<sequence length="182" mass="20449">MAATSNYDLNYDHVMKLALVSDSGVGKSCLLVDGKRVKLRIWDTADQERFRSITSAYYRGVDGILLVYDVTSESSFNNVLNWIRTIEQNEGSDKVNKVLVGNKADVDERQRAVSTAQGQALAEEYGIKFFKTSAKTNVNVEQMFFSIARDIKRRLHPEPNSRVERSVFEDQPVAPISACCGF</sequence>
<dbReference type="SMART" id="SM00173">
    <property type="entry name" value="RAS"/>
    <property type="match status" value="1"/>
</dbReference>
<dbReference type="InterPro" id="IPR005225">
    <property type="entry name" value="Small_GTP-bd"/>
</dbReference>
<accession>A0AAV1E3J2</accession>
<keyword evidence="3" id="KW-0342">GTP-binding</keyword>
<dbReference type="GO" id="GO:0005525">
    <property type="term" value="F:GTP binding"/>
    <property type="evidence" value="ECO:0007669"/>
    <property type="project" value="UniProtKB-KW"/>
</dbReference>
<evidence type="ECO:0000256" key="2">
    <source>
        <dbReference type="ARBA" id="ARBA00022741"/>
    </source>
</evidence>
<dbReference type="InterPro" id="IPR001806">
    <property type="entry name" value="Small_GTPase"/>
</dbReference>
<dbReference type="SMART" id="SM00175">
    <property type="entry name" value="RAB"/>
    <property type="match status" value="1"/>
</dbReference>